<protein>
    <submittedName>
        <fullName evidence="1">Uncharacterized protein</fullName>
    </submittedName>
</protein>
<dbReference type="AlphaFoldDB" id="A0AAD4M374"/>
<dbReference type="Proteomes" id="UP001203297">
    <property type="component" value="Unassembled WGS sequence"/>
</dbReference>
<comment type="caution">
    <text evidence="1">The sequence shown here is derived from an EMBL/GenBank/DDBJ whole genome shotgun (WGS) entry which is preliminary data.</text>
</comment>
<proteinExistence type="predicted"/>
<reference evidence="1" key="1">
    <citation type="journal article" date="2022" name="New Phytol.">
        <title>Evolutionary transition to the ectomycorrhizal habit in the genomes of a hyperdiverse lineage of mushroom-forming fungi.</title>
        <authorList>
            <person name="Looney B."/>
            <person name="Miyauchi S."/>
            <person name="Morin E."/>
            <person name="Drula E."/>
            <person name="Courty P.E."/>
            <person name="Kohler A."/>
            <person name="Kuo A."/>
            <person name="LaButti K."/>
            <person name="Pangilinan J."/>
            <person name="Lipzen A."/>
            <person name="Riley R."/>
            <person name="Andreopoulos W."/>
            <person name="He G."/>
            <person name="Johnson J."/>
            <person name="Nolan M."/>
            <person name="Tritt A."/>
            <person name="Barry K.W."/>
            <person name="Grigoriev I.V."/>
            <person name="Nagy L.G."/>
            <person name="Hibbett D."/>
            <person name="Henrissat B."/>
            <person name="Matheny P.B."/>
            <person name="Labbe J."/>
            <person name="Martin F.M."/>
        </authorList>
    </citation>
    <scope>NUCLEOTIDE SEQUENCE</scope>
    <source>
        <strain evidence="1">BPL690</strain>
    </source>
</reference>
<keyword evidence="2" id="KW-1185">Reference proteome</keyword>
<accession>A0AAD4M374</accession>
<evidence type="ECO:0000313" key="1">
    <source>
        <dbReference type="EMBL" id="KAI0300506.1"/>
    </source>
</evidence>
<evidence type="ECO:0000313" key="2">
    <source>
        <dbReference type="Proteomes" id="UP001203297"/>
    </source>
</evidence>
<name>A0AAD4M374_9AGAM</name>
<organism evidence="1 2">
    <name type="scientific">Multifurca ochricompacta</name>
    <dbReference type="NCBI Taxonomy" id="376703"/>
    <lineage>
        <taxon>Eukaryota</taxon>
        <taxon>Fungi</taxon>
        <taxon>Dikarya</taxon>
        <taxon>Basidiomycota</taxon>
        <taxon>Agaricomycotina</taxon>
        <taxon>Agaricomycetes</taxon>
        <taxon>Russulales</taxon>
        <taxon>Russulaceae</taxon>
        <taxon>Multifurca</taxon>
    </lineage>
</organism>
<dbReference type="EMBL" id="WTXG01000018">
    <property type="protein sequence ID" value="KAI0300506.1"/>
    <property type="molecule type" value="Genomic_DNA"/>
</dbReference>
<sequence length="153" mass="16587">MSPEPFELRIQHGIAGGFAPPRVSAVHDLSLKTSGTSHILLLSQFPLDKEVQQNKLNSKNIPISDDTTKLIQELEGILRKLPTETVPSADIYNRNIGIFWQGADGFTWANSAPQGCGGFEGGAVVTEDDKKAFNRAVEITEILVTRGIAQESA</sequence>
<gene>
    <name evidence="1" type="ORF">B0F90DRAFT_1723499</name>
</gene>